<name>W9KKP3_FUSOX</name>
<accession>W9KKP3</accession>
<dbReference type="Proteomes" id="UP000030766">
    <property type="component" value="Unassembled WGS sequence"/>
</dbReference>
<organism evidence="1">
    <name type="scientific">Fusarium oxysporum Fo47</name>
    <dbReference type="NCBI Taxonomy" id="660027"/>
    <lineage>
        <taxon>Eukaryota</taxon>
        <taxon>Fungi</taxon>
        <taxon>Dikarya</taxon>
        <taxon>Ascomycota</taxon>
        <taxon>Pezizomycotina</taxon>
        <taxon>Sordariomycetes</taxon>
        <taxon>Hypocreomycetidae</taxon>
        <taxon>Hypocreales</taxon>
        <taxon>Nectriaceae</taxon>
        <taxon>Fusarium</taxon>
        <taxon>Fusarium oxysporum species complex</taxon>
    </lineage>
</organism>
<gene>
    <name evidence="1" type="ORF">FOZG_07988</name>
</gene>
<dbReference type="EMBL" id="JH717899">
    <property type="protein sequence ID" value="EWZ43284.1"/>
    <property type="molecule type" value="Genomic_DNA"/>
</dbReference>
<protein>
    <submittedName>
        <fullName evidence="1">Uncharacterized protein</fullName>
    </submittedName>
</protein>
<dbReference type="HOGENOM" id="CLU_3399445_0_0_1"/>
<proteinExistence type="predicted"/>
<dbReference type="VEuPathDB" id="FungiDB:FOZG_07988"/>
<dbReference type="AlphaFoldDB" id="W9KKP3"/>
<reference evidence="1" key="2">
    <citation type="submission" date="2012-06" db="EMBL/GenBank/DDBJ databases">
        <title>Annotation of the Genome Sequence of Fusarium oxysporum Fo47.</title>
        <authorList>
            <consortium name="The Broad Institute Genomics Platform"/>
            <person name="Ma L.-J."/>
            <person name="Corby-Kistler H."/>
            <person name="Broz K."/>
            <person name="Gale L.R."/>
            <person name="Jonkers W."/>
            <person name="O'Donnell K."/>
            <person name="Ploetz R."/>
            <person name="Steinberg C."/>
            <person name="Schwartz D.C."/>
            <person name="VanEtten H."/>
            <person name="Zhou S."/>
            <person name="Young S.K."/>
            <person name="Zeng Q."/>
            <person name="Gargeya S."/>
            <person name="Fitzgerald M."/>
            <person name="Abouelleil A."/>
            <person name="Alvarado L."/>
            <person name="Chapman S.B."/>
            <person name="Gainer-Dewar J."/>
            <person name="Goldberg J."/>
            <person name="Griggs A."/>
            <person name="Gujja S."/>
            <person name="Hansen M."/>
            <person name="Howarth C."/>
            <person name="Imamovic A."/>
            <person name="Ireland A."/>
            <person name="Larimer J."/>
            <person name="McCowan C."/>
            <person name="Murphy C."/>
            <person name="Pearson M."/>
            <person name="Poon T.W."/>
            <person name="Priest M."/>
            <person name="Roberts A."/>
            <person name="Saif S."/>
            <person name="Shea T."/>
            <person name="Sykes S."/>
            <person name="Wortman J."/>
            <person name="Nusbaum C."/>
            <person name="Birren B."/>
        </authorList>
    </citation>
    <scope>NUCLEOTIDE SEQUENCE</scope>
    <source>
        <strain evidence="1">Fo47</strain>
    </source>
</reference>
<sequence>MGYNSGIELEGFAVETKLFVNDLKPFYYSLA</sequence>
<evidence type="ECO:0000313" key="1">
    <source>
        <dbReference type="EMBL" id="EWZ43284.1"/>
    </source>
</evidence>
<reference evidence="1" key="1">
    <citation type="submission" date="2011-06" db="EMBL/GenBank/DDBJ databases">
        <title>The Genome Sequence of Fusarium oxysporum Fo47.</title>
        <authorList>
            <consortium name="The Broad Institute Genome Sequencing Platform"/>
            <person name="Ma L.-J."/>
            <person name="Gale L.R."/>
            <person name="Schwartz D.C."/>
            <person name="Zhou S."/>
            <person name="Corby-Kistler H."/>
            <person name="Young S.K."/>
            <person name="Zeng Q."/>
            <person name="Gargeya S."/>
            <person name="Fitzgerald M."/>
            <person name="Haas B."/>
            <person name="Abouelleil A."/>
            <person name="Alvarado L."/>
            <person name="Arachchi H.M."/>
            <person name="Berlin A."/>
            <person name="Brown A."/>
            <person name="Chapman S.B."/>
            <person name="Chen Z."/>
            <person name="Dunbar C."/>
            <person name="Freedman E."/>
            <person name="Gearin G."/>
            <person name="Gellesch M."/>
            <person name="Goldberg J."/>
            <person name="Griggs A."/>
            <person name="Gujja S."/>
            <person name="Heiman D."/>
            <person name="Howarth C."/>
            <person name="Larson L."/>
            <person name="Lui A."/>
            <person name="MacDonald P.J.P."/>
            <person name="Mehta T."/>
            <person name="Montmayeur A."/>
            <person name="Murphy C."/>
            <person name="Neiman D."/>
            <person name="Pearson M."/>
            <person name="Priest M."/>
            <person name="Roberts A."/>
            <person name="Saif S."/>
            <person name="Shea T."/>
            <person name="Shenoy N."/>
            <person name="Sisk P."/>
            <person name="Stolte C."/>
            <person name="Sykes S."/>
            <person name="Wortman J."/>
            <person name="Nusbaum C."/>
            <person name="Birren B."/>
        </authorList>
    </citation>
    <scope>NUCLEOTIDE SEQUENCE [LARGE SCALE GENOMIC DNA]</scope>
    <source>
        <strain evidence="1">Fo47</strain>
    </source>
</reference>